<dbReference type="Proteomes" id="UP000215459">
    <property type="component" value="Unassembled WGS sequence"/>
</dbReference>
<name>A0A235B6P6_9BACL</name>
<evidence type="ECO:0000313" key="2">
    <source>
        <dbReference type="EMBL" id="OYD07966.1"/>
    </source>
</evidence>
<dbReference type="AlphaFoldDB" id="A0A235B6P6"/>
<evidence type="ECO:0000256" key="1">
    <source>
        <dbReference type="SAM" id="MobiDB-lite"/>
    </source>
</evidence>
<reference evidence="2 3" key="1">
    <citation type="submission" date="2017-07" db="EMBL/GenBank/DDBJ databases">
        <title>The genome sequence of Paludifilum halophilum highlights mechanisms for microbial adaptation to high salt environemnts.</title>
        <authorList>
            <person name="Belbahri L."/>
        </authorList>
    </citation>
    <scope>NUCLEOTIDE SEQUENCE [LARGE SCALE GENOMIC DNA]</scope>
    <source>
        <strain evidence="2 3">DSM 102817</strain>
    </source>
</reference>
<gene>
    <name evidence="2" type="ORF">CHM34_07550</name>
</gene>
<dbReference type="EMBL" id="NOWF01000004">
    <property type="protein sequence ID" value="OYD07966.1"/>
    <property type="molecule type" value="Genomic_DNA"/>
</dbReference>
<evidence type="ECO:0000313" key="3">
    <source>
        <dbReference type="Proteomes" id="UP000215459"/>
    </source>
</evidence>
<comment type="caution">
    <text evidence="2">The sequence shown here is derived from an EMBL/GenBank/DDBJ whole genome shotgun (WGS) entry which is preliminary data.</text>
</comment>
<keyword evidence="3" id="KW-1185">Reference proteome</keyword>
<dbReference type="OrthoDB" id="9783544at2"/>
<sequence>MLKQLAEEGVRSLAIFGLAKNAGKTTVLNALTQEAEDVGLPLGVLSVGVDGEERDVWSLKEKPAVRVTAGTLVATASSLLDFQAGGWELLESLPFHSPLGRVTVARALRPAKVKLAGVTRLEAVREVNRCFRLRGVRLTLIDGAYDRKAAAEPGISDASISVAGAGMAKTLEGVVRKVETFIGIFTLPDSGEDETLREAGLTALREGRLAGVCEGKVETLPFSSLLLRSDDWEELIGRGAWTVLAIPGSLTDATLERIAAASPLTLLLPDPTRCFASLSAVRRYYRQGGEIRYLSPVRLAAVAVNPVSPEGHAFDPSELKERVSEVCNPIPVVDVLRDDLTAHSPFRKGKTGNSGEPAAGGELSVDG</sequence>
<organism evidence="2 3">
    <name type="scientific">Paludifilum halophilum</name>
    <dbReference type="NCBI Taxonomy" id="1642702"/>
    <lineage>
        <taxon>Bacteria</taxon>
        <taxon>Bacillati</taxon>
        <taxon>Bacillota</taxon>
        <taxon>Bacilli</taxon>
        <taxon>Bacillales</taxon>
        <taxon>Thermoactinomycetaceae</taxon>
        <taxon>Paludifilum</taxon>
    </lineage>
</organism>
<accession>A0A235B6P6</accession>
<protein>
    <submittedName>
        <fullName evidence="2">Uncharacterized protein</fullName>
    </submittedName>
</protein>
<dbReference type="RefSeq" id="WP_094264003.1">
    <property type="nucleotide sequence ID" value="NZ_NOWF01000004.1"/>
</dbReference>
<proteinExistence type="predicted"/>
<feature type="region of interest" description="Disordered" evidence="1">
    <location>
        <begin position="343"/>
        <end position="367"/>
    </location>
</feature>